<accession>A0A7Y6BTA3</accession>
<evidence type="ECO:0000259" key="1">
    <source>
        <dbReference type="PROSITE" id="PS50943"/>
    </source>
</evidence>
<evidence type="ECO:0000313" key="3">
    <source>
        <dbReference type="Proteomes" id="UP000526125"/>
    </source>
</evidence>
<proteinExistence type="predicted"/>
<protein>
    <submittedName>
        <fullName evidence="2">Helix-turn-helix domain-containing protein</fullName>
    </submittedName>
</protein>
<dbReference type="SUPFAM" id="SSF47413">
    <property type="entry name" value="lambda repressor-like DNA-binding domains"/>
    <property type="match status" value="1"/>
</dbReference>
<dbReference type="InterPro" id="IPR001387">
    <property type="entry name" value="Cro/C1-type_HTH"/>
</dbReference>
<comment type="caution">
    <text evidence="2">The sequence shown here is derived from an EMBL/GenBank/DDBJ whole genome shotgun (WGS) entry which is preliminary data.</text>
</comment>
<dbReference type="RefSeq" id="WP_175394511.1">
    <property type="nucleotide sequence ID" value="NZ_JABMCB010000154.1"/>
</dbReference>
<feature type="domain" description="HTH cro/C1-type" evidence="1">
    <location>
        <begin position="9"/>
        <end position="39"/>
    </location>
</feature>
<evidence type="ECO:0000313" key="2">
    <source>
        <dbReference type="EMBL" id="NUU74607.1"/>
    </source>
</evidence>
<dbReference type="AlphaFoldDB" id="A0A7Y6BTA3"/>
<dbReference type="CDD" id="cd00093">
    <property type="entry name" value="HTH_XRE"/>
    <property type="match status" value="1"/>
</dbReference>
<dbReference type="Proteomes" id="UP000526125">
    <property type="component" value="Unassembled WGS sequence"/>
</dbReference>
<dbReference type="InterPro" id="IPR010982">
    <property type="entry name" value="Lambda_DNA-bd_dom_sf"/>
</dbReference>
<name>A0A7Y6BTA3_9BACL</name>
<dbReference type="Gene3D" id="1.10.260.40">
    <property type="entry name" value="lambda repressor-like DNA-binding domains"/>
    <property type="match status" value="1"/>
</dbReference>
<dbReference type="GO" id="GO:0003677">
    <property type="term" value="F:DNA binding"/>
    <property type="evidence" value="ECO:0007669"/>
    <property type="project" value="InterPro"/>
</dbReference>
<dbReference type="EMBL" id="JABMCB010000154">
    <property type="protein sequence ID" value="NUU74607.1"/>
    <property type="molecule type" value="Genomic_DNA"/>
</dbReference>
<organism evidence="2 3">
    <name type="scientific">Paenibacillus xylanilyticus</name>
    <dbReference type="NCBI Taxonomy" id="248903"/>
    <lineage>
        <taxon>Bacteria</taxon>
        <taxon>Bacillati</taxon>
        <taxon>Bacillota</taxon>
        <taxon>Bacilli</taxon>
        <taxon>Bacillales</taxon>
        <taxon>Paenibacillaceae</taxon>
        <taxon>Paenibacillus</taxon>
    </lineage>
</organism>
<reference evidence="2 3" key="1">
    <citation type="submission" date="2020-05" db="EMBL/GenBank/DDBJ databases">
        <title>Genome Sequencing of Type Strains.</title>
        <authorList>
            <person name="Lemaire J.F."/>
            <person name="Inderbitzin P."/>
            <person name="Gregorio O.A."/>
            <person name="Collins S.B."/>
            <person name="Wespe N."/>
            <person name="Knight-Connoni V."/>
        </authorList>
    </citation>
    <scope>NUCLEOTIDE SEQUENCE [LARGE SCALE GENOMIC DNA]</scope>
    <source>
        <strain evidence="2 3">LMG 21957</strain>
    </source>
</reference>
<sequence>MLKRIHDIILDYREAHGMSRRELAAKSKYSEKSLQNYERAADVWIPLEKALYLGKKIMGLSDYTILLSYYVNTPIIGVDITGTVIPLEEVRNLLSSSYSITALASLHHAFEDNELKIQVSIDTGINYQRLEDIRQTFYKDRPVEIEEALRICKVLGKKFSELFGVVPEDYANDEKALDIATTLQDYIEKQDSNFVNWEKVDSNLSKREVDYLREMLAVFRKLNLK</sequence>
<gene>
    <name evidence="2" type="ORF">HP552_05045</name>
</gene>
<keyword evidence="3" id="KW-1185">Reference proteome</keyword>
<dbReference type="PROSITE" id="PS50943">
    <property type="entry name" value="HTH_CROC1"/>
    <property type="match status" value="1"/>
</dbReference>